<dbReference type="SUPFAM" id="SSF75005">
    <property type="entry name" value="Arabinanase/levansucrase/invertase"/>
    <property type="match status" value="1"/>
</dbReference>
<dbReference type="RefSeq" id="WP_013070415.1">
    <property type="nucleotide sequence ID" value="NC_014041.1"/>
</dbReference>
<dbReference type="PROSITE" id="PS51257">
    <property type="entry name" value="PROKAR_LIPOPROTEIN"/>
    <property type="match status" value="1"/>
</dbReference>
<dbReference type="Proteomes" id="UP000001654">
    <property type="component" value="Chromosome"/>
</dbReference>
<dbReference type="eggNOG" id="COG3507">
    <property type="taxonomic scope" value="Bacteria"/>
</dbReference>
<keyword evidence="1" id="KW-0732">Signal</keyword>
<keyword evidence="3" id="KW-1185">Reference proteome</keyword>
<evidence type="ECO:0000313" key="2">
    <source>
        <dbReference type="EMBL" id="ADF51263.1"/>
    </source>
</evidence>
<dbReference type="InterPro" id="IPR023296">
    <property type="entry name" value="Glyco_hydro_beta-prop_sf"/>
</dbReference>
<gene>
    <name evidence="2" type="ordered locus">ZPR_0916</name>
</gene>
<feature type="chain" id="PRO_5003069374" description="Beta-xylosidase" evidence="1">
    <location>
        <begin position="22"/>
        <end position="366"/>
    </location>
</feature>
<accession>D5BH89</accession>
<dbReference type="PANTHER" id="PTHR43301:SF3">
    <property type="entry name" value="ARABINAN ENDO-1,5-ALPHA-L-ARABINOSIDASE A-RELATED"/>
    <property type="match status" value="1"/>
</dbReference>
<dbReference type="CDD" id="cd08983">
    <property type="entry name" value="GH43_Bt3655-like"/>
    <property type="match status" value="1"/>
</dbReference>
<organism evidence="2 3">
    <name type="scientific">Zunongwangia profunda (strain DSM 18752 / CCTCC AB 206139 / SM-A87)</name>
    <name type="common">Wangia profunda</name>
    <dbReference type="NCBI Taxonomy" id="655815"/>
    <lineage>
        <taxon>Bacteria</taxon>
        <taxon>Pseudomonadati</taxon>
        <taxon>Bacteroidota</taxon>
        <taxon>Flavobacteriia</taxon>
        <taxon>Flavobacteriales</taxon>
        <taxon>Flavobacteriaceae</taxon>
        <taxon>Zunongwangia</taxon>
    </lineage>
</organism>
<dbReference type="Gene3D" id="2.115.10.20">
    <property type="entry name" value="Glycosyl hydrolase domain, family 43"/>
    <property type="match status" value="1"/>
</dbReference>
<evidence type="ECO:0000313" key="3">
    <source>
        <dbReference type="Proteomes" id="UP000001654"/>
    </source>
</evidence>
<dbReference type="InterPro" id="IPR050727">
    <property type="entry name" value="GH43_arabinanases"/>
</dbReference>
<feature type="signal peptide" evidence="1">
    <location>
        <begin position="1"/>
        <end position="21"/>
    </location>
</feature>
<proteinExistence type="predicted"/>
<dbReference type="PANTHER" id="PTHR43301">
    <property type="entry name" value="ARABINAN ENDO-1,5-ALPHA-L-ARABINOSIDASE"/>
    <property type="match status" value="1"/>
</dbReference>
<dbReference type="AlphaFoldDB" id="D5BH89"/>
<dbReference type="CAZy" id="GH43">
    <property type="family name" value="Glycoside Hydrolase Family 43"/>
</dbReference>
<dbReference type="KEGG" id="zpr:ZPR_0916"/>
<dbReference type="EMBL" id="CP001650">
    <property type="protein sequence ID" value="ADF51263.1"/>
    <property type="molecule type" value="Genomic_DNA"/>
</dbReference>
<dbReference type="HOGENOM" id="CLU_010779_1_0_10"/>
<reference evidence="2 3" key="1">
    <citation type="journal article" date="2010" name="BMC Genomics">
        <title>The complete genome of Zunongwangia profunda SM-A87 reveals its adaptation to the deep-sea environment and ecological role in sedimentary organic nitrogen degradation.</title>
        <authorList>
            <person name="Qin Q.L."/>
            <person name="Zhang X.Y."/>
            <person name="Wang X.M."/>
            <person name="Liu G.M."/>
            <person name="Chen X.L."/>
            <person name="Xie B.B."/>
            <person name="Dang H.Y."/>
            <person name="Zhou B.C."/>
            <person name="Yu J."/>
            <person name="Zhang Y.Z."/>
        </authorList>
    </citation>
    <scope>NUCLEOTIDE SEQUENCE [LARGE SCALE GENOMIC DNA]</scope>
    <source>
        <strain evidence="3">DSM 18752 / CCTCC AB 206139 / SM-A87</strain>
    </source>
</reference>
<name>D5BH89_ZUNPS</name>
<protein>
    <recommendedName>
        <fullName evidence="4">Beta-xylosidase</fullName>
    </recommendedName>
</protein>
<evidence type="ECO:0000256" key="1">
    <source>
        <dbReference type="SAM" id="SignalP"/>
    </source>
</evidence>
<sequence length="366" mass="42447">MMRFFPVFVALPMLFSGIVSCKQSTSGENSVERNREEAVVAKEELNDRMAAYLMVYFKDDDHSLHFALSKDGRSFTDINKGKVVIAGDTIAEQKGIRDPHIYRGQEGNFYLAMTDLHIFAKRDGIRETEWQRDGEKYGWGNNRGFVLMKSSDLINWSNAKVRLDQFFPDLKEVGAAWAPETIYDQKEGKLMLYYTMRMGNERNQMYYSYINDDFDSLMSPPKLIFEYPKEVSYIDADISQIGDQFHMFYTPHDGTPGIKQAISSKINKGYNYQEKWIDEEPEASEAPNLWKIIGEDKWILMYDIYGIQPHNFGFLETTDFNDFKNLGHFNEGKMKATNFSSPKHGAVIHLTQKEAENLASHWDFEF</sequence>
<evidence type="ECO:0008006" key="4">
    <source>
        <dbReference type="Google" id="ProtNLM"/>
    </source>
</evidence>
<dbReference type="STRING" id="655815.ZPR_0916"/>